<dbReference type="AlphaFoldDB" id="A0A0J0XR73"/>
<dbReference type="OrthoDB" id="6022at2759"/>
<reference evidence="3 4" key="1">
    <citation type="submission" date="2015-03" db="EMBL/GenBank/DDBJ databases">
        <title>Genomics and transcriptomics of the oil-accumulating basidiomycete yeast T. oleaginosus allow insights into substrate utilization and the diverse evolutionary trajectories of mating systems in fungi.</title>
        <authorList>
            <consortium name="DOE Joint Genome Institute"/>
            <person name="Kourist R."/>
            <person name="Kracht O."/>
            <person name="Bracharz F."/>
            <person name="Lipzen A."/>
            <person name="Nolan M."/>
            <person name="Ohm R."/>
            <person name="Grigoriev I."/>
            <person name="Sun S."/>
            <person name="Heitman J."/>
            <person name="Bruck T."/>
            <person name="Nowrousian M."/>
        </authorList>
    </citation>
    <scope>NUCLEOTIDE SEQUENCE [LARGE SCALE GENOMIC DNA]</scope>
    <source>
        <strain evidence="3 4">IBC0246</strain>
    </source>
</reference>
<proteinExistence type="inferred from homology"/>
<dbReference type="GeneID" id="28983311"/>
<feature type="region of interest" description="Disordered" evidence="2">
    <location>
        <begin position="251"/>
        <end position="270"/>
    </location>
</feature>
<dbReference type="InterPro" id="IPR051112">
    <property type="entry name" value="CWC26_splicing_factor"/>
</dbReference>
<dbReference type="Proteomes" id="UP000053611">
    <property type="component" value="Unassembled WGS sequence"/>
</dbReference>
<feature type="compositionally biased region" description="Low complexity" evidence="2">
    <location>
        <begin position="137"/>
        <end position="155"/>
    </location>
</feature>
<evidence type="ECO:0000313" key="4">
    <source>
        <dbReference type="Proteomes" id="UP000053611"/>
    </source>
</evidence>
<sequence length="321" mass="36093">MSNNNMKAYLASKYMSGPKADMILEHAGVKKKRKRTKNEDYTATVAEAGGLVLQDADEWKKSKRRDVDLDEEDAPVVGKGAATFKKGASAWSTVGATALPVPARVKEEPRDDEAGPSTAPSETAAPKPQLTKRRGGLRTAAELTEEAAAASAERSPSPEPDAQATTVHRDQAGRVLDVEQLRAEARREELEEQLKEKEREEWTKGFKQREERERRAKEEAAMASQDVARRADDTAMNAELREVERWNDPAAQFLTTSKKRKKGPKRPVYKGSWAQNRFGIAPGYRWDGVDRSTGFEKKWLLAQNARERQKYESDRYDMEDL</sequence>
<organism evidence="3 4">
    <name type="scientific">Cutaneotrichosporon oleaginosum</name>
    <dbReference type="NCBI Taxonomy" id="879819"/>
    <lineage>
        <taxon>Eukaryota</taxon>
        <taxon>Fungi</taxon>
        <taxon>Dikarya</taxon>
        <taxon>Basidiomycota</taxon>
        <taxon>Agaricomycotina</taxon>
        <taxon>Tremellomycetes</taxon>
        <taxon>Trichosporonales</taxon>
        <taxon>Trichosporonaceae</taxon>
        <taxon>Cutaneotrichosporon</taxon>
    </lineage>
</organism>
<protein>
    <recommendedName>
        <fullName evidence="5">Pre-mRNA-splicing factor CWC26</fullName>
    </recommendedName>
</protein>
<dbReference type="GO" id="GO:0003723">
    <property type="term" value="F:RNA binding"/>
    <property type="evidence" value="ECO:0007669"/>
    <property type="project" value="TreeGrafter"/>
</dbReference>
<dbReference type="InterPro" id="IPR018609">
    <property type="entry name" value="Bud13"/>
</dbReference>
<feature type="compositionally biased region" description="Basic residues" evidence="2">
    <location>
        <begin position="257"/>
        <end position="268"/>
    </location>
</feature>
<dbReference type="GO" id="GO:0005684">
    <property type="term" value="C:U2-type spliceosomal complex"/>
    <property type="evidence" value="ECO:0007669"/>
    <property type="project" value="TreeGrafter"/>
</dbReference>
<gene>
    <name evidence="3" type="ORF">CC85DRAFT_284339</name>
</gene>
<dbReference type="GO" id="GO:0000398">
    <property type="term" value="P:mRNA splicing, via spliceosome"/>
    <property type="evidence" value="ECO:0007669"/>
    <property type="project" value="TreeGrafter"/>
</dbReference>
<feature type="compositionally biased region" description="Basic and acidic residues" evidence="2">
    <location>
        <begin position="167"/>
        <end position="220"/>
    </location>
</feature>
<dbReference type="PANTHER" id="PTHR31809:SF0">
    <property type="entry name" value="BUD13 HOMOLOG"/>
    <property type="match status" value="1"/>
</dbReference>
<evidence type="ECO:0000256" key="2">
    <source>
        <dbReference type="SAM" id="MobiDB-lite"/>
    </source>
</evidence>
<feature type="region of interest" description="Disordered" evidence="2">
    <location>
        <begin position="87"/>
        <end position="231"/>
    </location>
</feature>
<dbReference type="RefSeq" id="XP_018280122.1">
    <property type="nucleotide sequence ID" value="XM_018422708.1"/>
</dbReference>
<accession>A0A0J0XR73</accession>
<evidence type="ECO:0008006" key="5">
    <source>
        <dbReference type="Google" id="ProtNLM"/>
    </source>
</evidence>
<evidence type="ECO:0000256" key="1">
    <source>
        <dbReference type="ARBA" id="ARBA00011069"/>
    </source>
</evidence>
<feature type="compositionally biased region" description="Basic and acidic residues" evidence="2">
    <location>
        <begin position="104"/>
        <end position="113"/>
    </location>
</feature>
<dbReference type="GO" id="GO:0070274">
    <property type="term" value="C:RES complex"/>
    <property type="evidence" value="ECO:0007669"/>
    <property type="project" value="TreeGrafter"/>
</dbReference>
<dbReference type="STRING" id="879819.A0A0J0XR73"/>
<comment type="similarity">
    <text evidence="1">Belongs to the CWC26 family.</text>
</comment>
<keyword evidence="4" id="KW-1185">Reference proteome</keyword>
<evidence type="ECO:0000313" key="3">
    <source>
        <dbReference type="EMBL" id="KLT43631.1"/>
    </source>
</evidence>
<name>A0A0J0XR73_9TREE</name>
<dbReference type="PANTHER" id="PTHR31809">
    <property type="entry name" value="BUD13 HOMOLOG"/>
    <property type="match status" value="1"/>
</dbReference>
<dbReference type="Pfam" id="PF09736">
    <property type="entry name" value="Bud13"/>
    <property type="match status" value="1"/>
</dbReference>
<dbReference type="EMBL" id="KQ087193">
    <property type="protein sequence ID" value="KLT43631.1"/>
    <property type="molecule type" value="Genomic_DNA"/>
</dbReference>